<dbReference type="InterPro" id="IPR035386">
    <property type="entry name" value="Arm-DNA-bind_5"/>
</dbReference>
<comment type="caution">
    <text evidence="2">The sequence shown here is derived from an EMBL/GenBank/DDBJ whole genome shotgun (WGS) entry which is preliminary data.</text>
</comment>
<dbReference type="Proteomes" id="UP000422221">
    <property type="component" value="Unassembled WGS sequence"/>
</dbReference>
<evidence type="ECO:0000259" key="1">
    <source>
        <dbReference type="Pfam" id="PF17293"/>
    </source>
</evidence>
<dbReference type="AlphaFoldDB" id="A0A7J4XLQ2"/>
<feature type="domain" description="Arm DNA-binding" evidence="1">
    <location>
        <begin position="9"/>
        <end position="72"/>
    </location>
</feature>
<proteinExistence type="predicted"/>
<organism evidence="2 3">
    <name type="scientific">Bacteroides salyersiae</name>
    <dbReference type="NCBI Taxonomy" id="291644"/>
    <lineage>
        <taxon>Bacteria</taxon>
        <taxon>Pseudomonadati</taxon>
        <taxon>Bacteroidota</taxon>
        <taxon>Bacteroidia</taxon>
        <taxon>Bacteroidales</taxon>
        <taxon>Bacteroidaceae</taxon>
        <taxon>Bacteroides</taxon>
    </lineage>
</organism>
<reference evidence="2 3" key="1">
    <citation type="journal article" date="2019" name="Nat. Med.">
        <title>A library of human gut bacterial isolates paired with longitudinal multiomics data enables mechanistic microbiome research.</title>
        <authorList>
            <person name="Poyet M."/>
            <person name="Groussin M."/>
            <person name="Gibbons S.M."/>
            <person name="Avila-Pacheco J."/>
            <person name="Jiang X."/>
            <person name="Kearney S.M."/>
            <person name="Perrotta A.R."/>
            <person name="Berdy B."/>
            <person name="Zhao S."/>
            <person name="Lieberman T.D."/>
            <person name="Swanson P.K."/>
            <person name="Smith M."/>
            <person name="Roesemann S."/>
            <person name="Alexander J.E."/>
            <person name="Rich S.A."/>
            <person name="Livny J."/>
            <person name="Vlamakis H."/>
            <person name="Clish C."/>
            <person name="Bullock K."/>
            <person name="Deik A."/>
            <person name="Scott J."/>
            <person name="Pierce K.A."/>
            <person name="Xavier R.J."/>
            <person name="Alm E.J."/>
        </authorList>
    </citation>
    <scope>NUCLEOTIDE SEQUENCE [LARGE SCALE GENOMIC DNA]</scope>
    <source>
        <strain evidence="2 3">BIOML-A10</strain>
    </source>
</reference>
<accession>A0A7J4XLQ2</accession>
<evidence type="ECO:0000313" key="3">
    <source>
        <dbReference type="Proteomes" id="UP000422221"/>
    </source>
</evidence>
<name>A0A7J4XLQ2_9BACE</name>
<dbReference type="EMBL" id="VWMK01000004">
    <property type="protein sequence ID" value="KAA3767889.1"/>
    <property type="molecule type" value="Genomic_DNA"/>
</dbReference>
<sequence>MKEELKVLFYLKKNQVNANGLCSVMGRITIGRSMAQFSAKIEAEPSKWDAKAGRIKFAPATANYNEDKQINSLYILQHSLLEWQIHLIYDNLGYVLDATNPVFCGHISIAL</sequence>
<evidence type="ECO:0000313" key="2">
    <source>
        <dbReference type="EMBL" id="KAA3767889.1"/>
    </source>
</evidence>
<protein>
    <recommendedName>
        <fullName evidence="1">Arm DNA-binding domain-containing protein</fullName>
    </recommendedName>
</protein>
<dbReference type="RefSeq" id="WP_130058451.1">
    <property type="nucleotide sequence ID" value="NZ_RCXT01000003.1"/>
</dbReference>
<gene>
    <name evidence="2" type="ORF">F3F73_05690</name>
</gene>
<dbReference type="Pfam" id="PF17293">
    <property type="entry name" value="Arm-DNA-bind_5"/>
    <property type="match status" value="1"/>
</dbReference>